<evidence type="ECO:0000256" key="2">
    <source>
        <dbReference type="SAM" id="SignalP"/>
    </source>
</evidence>
<dbReference type="Proteomes" id="UP000500938">
    <property type="component" value="Chromosome"/>
</dbReference>
<protein>
    <recommendedName>
        <fullName evidence="5">DUF2946 domain-containing protein</fullName>
    </recommendedName>
</protein>
<keyword evidence="4" id="KW-1185">Reference proteome</keyword>
<gene>
    <name evidence="3" type="ORF">HKW67_03260</name>
</gene>
<proteinExistence type="predicted"/>
<dbReference type="KEGG" id="ggr:HKW67_03260"/>
<organism evidence="3 4">
    <name type="scientific">Gemmatimonas groenlandica</name>
    <dbReference type="NCBI Taxonomy" id="2732249"/>
    <lineage>
        <taxon>Bacteria</taxon>
        <taxon>Pseudomonadati</taxon>
        <taxon>Gemmatimonadota</taxon>
        <taxon>Gemmatimonadia</taxon>
        <taxon>Gemmatimonadales</taxon>
        <taxon>Gemmatimonadaceae</taxon>
        <taxon>Gemmatimonas</taxon>
    </lineage>
</organism>
<reference evidence="3 4" key="1">
    <citation type="submission" date="2020-05" db="EMBL/GenBank/DDBJ databases">
        <title>Complete genome sequence of Gemmatimonas greenlandica TET16.</title>
        <authorList>
            <person name="Zeng Y."/>
        </authorList>
    </citation>
    <scope>NUCLEOTIDE SEQUENCE [LARGE SCALE GENOMIC DNA]</scope>
    <source>
        <strain evidence="3 4">TET16</strain>
    </source>
</reference>
<dbReference type="AlphaFoldDB" id="A0A6M4IHM5"/>
<dbReference type="EMBL" id="CP053085">
    <property type="protein sequence ID" value="QJR34604.1"/>
    <property type="molecule type" value="Genomic_DNA"/>
</dbReference>
<name>A0A6M4IHM5_9BACT</name>
<evidence type="ECO:0000256" key="1">
    <source>
        <dbReference type="SAM" id="MobiDB-lite"/>
    </source>
</evidence>
<evidence type="ECO:0000313" key="3">
    <source>
        <dbReference type="EMBL" id="QJR34604.1"/>
    </source>
</evidence>
<evidence type="ECO:0008006" key="5">
    <source>
        <dbReference type="Google" id="ProtNLM"/>
    </source>
</evidence>
<feature type="chain" id="PRO_5027112333" description="DUF2946 domain-containing protein" evidence="2">
    <location>
        <begin position="28"/>
        <end position="115"/>
    </location>
</feature>
<sequence>MARTRSPLLTRFLFLLAWFQVMGPAVSSVADAWRLDKREAYVHMESETGPGCVLVHGHDCLLCSVATGPNGTSTSAPRTPIVTARVIAPVSLEAPRREGVGRGTASQRAPPMMSV</sequence>
<keyword evidence="2" id="KW-0732">Signal</keyword>
<accession>A0A6M4IHM5</accession>
<feature type="signal peptide" evidence="2">
    <location>
        <begin position="1"/>
        <end position="27"/>
    </location>
</feature>
<evidence type="ECO:0000313" key="4">
    <source>
        <dbReference type="Proteomes" id="UP000500938"/>
    </source>
</evidence>
<dbReference type="RefSeq" id="WP_171224031.1">
    <property type="nucleotide sequence ID" value="NZ_CP053085.1"/>
</dbReference>
<feature type="region of interest" description="Disordered" evidence="1">
    <location>
        <begin position="96"/>
        <end position="115"/>
    </location>
</feature>